<evidence type="ECO:0000313" key="2">
    <source>
        <dbReference type="EMBL" id="MFC3680622.1"/>
    </source>
</evidence>
<gene>
    <name evidence="2" type="ORF">ACFOMG_11000</name>
</gene>
<name>A0ABV7VVC1_9GAMM</name>
<dbReference type="Pfam" id="PF13682">
    <property type="entry name" value="CZB"/>
    <property type="match status" value="1"/>
</dbReference>
<feature type="domain" description="Chemoreceptor zinc-binding" evidence="1">
    <location>
        <begin position="84"/>
        <end position="147"/>
    </location>
</feature>
<dbReference type="Proteomes" id="UP001595722">
    <property type="component" value="Unassembled WGS sequence"/>
</dbReference>
<dbReference type="EMBL" id="JBHRYB010000010">
    <property type="protein sequence ID" value="MFC3680622.1"/>
    <property type="molecule type" value="Genomic_DNA"/>
</dbReference>
<accession>A0ABV7VVC1</accession>
<organism evidence="2 3">
    <name type="scientific">Bacterioplanoides pacificum</name>
    <dbReference type="NCBI Taxonomy" id="1171596"/>
    <lineage>
        <taxon>Bacteria</taxon>
        <taxon>Pseudomonadati</taxon>
        <taxon>Pseudomonadota</taxon>
        <taxon>Gammaproteobacteria</taxon>
        <taxon>Oceanospirillales</taxon>
        <taxon>Oceanospirillaceae</taxon>
        <taxon>Bacterioplanoides</taxon>
    </lineage>
</organism>
<keyword evidence="3" id="KW-1185">Reference proteome</keyword>
<dbReference type="InterPro" id="IPR036061">
    <property type="entry name" value="CheW-like_dom_sf"/>
</dbReference>
<comment type="caution">
    <text evidence="2">The sequence shown here is derived from an EMBL/GenBank/DDBJ whole genome shotgun (WGS) entry which is preliminary data.</text>
</comment>
<sequence>MEYLSFRHARQHYAVTINSVRFITADSSLRITRVASGQGKQHDMVEFEGEPCVVLSLAELLGQHSALHQVDELTTLLRAREQDHIDWLDALEQSLRHGNEFSKARDPHQCAFGRWYDNFRSDNSALAQLLQKFDAPHRRIHALADELLQLRDQGQTEQALEILNEQKRTTLVRLQELFSDAIGMISASVRPTVIMLQDQQNSVVGLRVDDIGEVFSCDALQHDQGAHELLPEFATSWLKDVDLSSGKQTVMLLNPDQLVQYQLQPA</sequence>
<dbReference type="Gene3D" id="1.20.120.30">
    <property type="entry name" value="Aspartate receptor, ligand-binding domain"/>
    <property type="match status" value="1"/>
</dbReference>
<dbReference type="InterPro" id="IPR025991">
    <property type="entry name" value="Chemoreceptor_zinc-bind_dom"/>
</dbReference>
<proteinExistence type="predicted"/>
<reference evidence="3" key="1">
    <citation type="journal article" date="2019" name="Int. J. Syst. Evol. Microbiol.">
        <title>The Global Catalogue of Microorganisms (GCM) 10K type strain sequencing project: providing services to taxonomists for standard genome sequencing and annotation.</title>
        <authorList>
            <consortium name="The Broad Institute Genomics Platform"/>
            <consortium name="The Broad Institute Genome Sequencing Center for Infectious Disease"/>
            <person name="Wu L."/>
            <person name="Ma J."/>
        </authorList>
    </citation>
    <scope>NUCLEOTIDE SEQUENCE [LARGE SCALE GENOMIC DNA]</scope>
    <source>
        <strain evidence="3">KCTC 42424</strain>
    </source>
</reference>
<dbReference type="RefSeq" id="WP_376866634.1">
    <property type="nucleotide sequence ID" value="NZ_JBHRYB010000010.1"/>
</dbReference>
<evidence type="ECO:0000313" key="3">
    <source>
        <dbReference type="Proteomes" id="UP001595722"/>
    </source>
</evidence>
<dbReference type="SUPFAM" id="SSF50341">
    <property type="entry name" value="CheW-like"/>
    <property type="match status" value="1"/>
</dbReference>
<protein>
    <submittedName>
        <fullName evidence="2">CZB domain-containing protein</fullName>
    </submittedName>
</protein>
<evidence type="ECO:0000259" key="1">
    <source>
        <dbReference type="Pfam" id="PF13682"/>
    </source>
</evidence>